<keyword evidence="3" id="KW-1185">Reference proteome</keyword>
<keyword evidence="1" id="KW-1133">Transmembrane helix</keyword>
<gene>
    <name evidence="2" type="ordered locus">MS1541</name>
</gene>
<evidence type="ECO:0000256" key="1">
    <source>
        <dbReference type="SAM" id="Phobius"/>
    </source>
</evidence>
<reference evidence="2 3" key="1">
    <citation type="journal article" date="2004" name="Nat. Biotechnol.">
        <title>The genome sequence of the capnophilic rumen bacterium Mannheimia succiniciproducens.</title>
        <authorList>
            <person name="Hong S.H."/>
            <person name="Kim J.S."/>
            <person name="Lee S.Y."/>
            <person name="In Y.H."/>
            <person name="Choi S.S."/>
            <person name="Rih J.-K."/>
            <person name="Kim C.H."/>
            <person name="Jeong H."/>
            <person name="Hur C.G."/>
            <person name="Kim J.J."/>
        </authorList>
    </citation>
    <scope>NUCLEOTIDE SEQUENCE [LARGE SCALE GENOMIC DNA]</scope>
    <source>
        <strain evidence="3">KCTC 0769BP / MBEL55E</strain>
    </source>
</reference>
<name>Q65SB2_MANSM</name>
<dbReference type="AlphaFoldDB" id="Q65SB2"/>
<keyword evidence="1" id="KW-0472">Membrane</keyword>
<evidence type="ECO:0000313" key="3">
    <source>
        <dbReference type="Proteomes" id="UP000000607"/>
    </source>
</evidence>
<evidence type="ECO:0008006" key="4">
    <source>
        <dbReference type="Google" id="ProtNLM"/>
    </source>
</evidence>
<organism evidence="2 3">
    <name type="scientific">Mannheimia succiniciproducens (strain KCTC 0769BP / MBEL55E)</name>
    <dbReference type="NCBI Taxonomy" id="221988"/>
    <lineage>
        <taxon>Bacteria</taxon>
        <taxon>Pseudomonadati</taxon>
        <taxon>Pseudomonadota</taxon>
        <taxon>Gammaproteobacteria</taxon>
        <taxon>Pasteurellales</taxon>
        <taxon>Pasteurellaceae</taxon>
        <taxon>Basfia</taxon>
    </lineage>
</organism>
<dbReference type="KEGG" id="msu:MS1541"/>
<sequence>MREAKSAILFFTGLISNIFLFLSCQNKPQL</sequence>
<keyword evidence="1" id="KW-0812">Transmembrane</keyword>
<dbReference type="STRING" id="221988.MS1541"/>
<accession>Q65SB2</accession>
<dbReference type="PROSITE" id="PS51257">
    <property type="entry name" value="PROKAR_LIPOPROTEIN"/>
    <property type="match status" value="1"/>
</dbReference>
<dbReference type="HOGENOM" id="CLU_3404269_0_0_6"/>
<feature type="transmembrane region" description="Helical" evidence="1">
    <location>
        <begin position="6"/>
        <end position="24"/>
    </location>
</feature>
<evidence type="ECO:0000313" key="2">
    <source>
        <dbReference type="EMBL" id="AAU38148.1"/>
    </source>
</evidence>
<protein>
    <recommendedName>
        <fullName evidence="4">Lipoprotein</fullName>
    </recommendedName>
</protein>
<proteinExistence type="predicted"/>
<dbReference type="EMBL" id="AE016827">
    <property type="protein sequence ID" value="AAU38148.1"/>
    <property type="molecule type" value="Genomic_DNA"/>
</dbReference>
<dbReference type="Proteomes" id="UP000000607">
    <property type="component" value="Chromosome"/>
</dbReference>